<evidence type="ECO:0000313" key="4">
    <source>
        <dbReference type="Proteomes" id="UP000231279"/>
    </source>
</evidence>
<accession>A0A2G9GT71</accession>
<dbReference type="Proteomes" id="UP000231279">
    <property type="component" value="Unassembled WGS sequence"/>
</dbReference>
<reference evidence="4" key="1">
    <citation type="journal article" date="2018" name="Gigascience">
        <title>Genome assembly of the Pink Ipe (Handroanthus impetiginosus, Bignoniaceae), a highly valued, ecologically keystone Neotropical timber forest tree.</title>
        <authorList>
            <person name="Silva-Junior O.B."/>
            <person name="Grattapaglia D."/>
            <person name="Novaes E."/>
            <person name="Collevatti R.G."/>
        </authorList>
    </citation>
    <scope>NUCLEOTIDE SEQUENCE [LARGE SCALE GENOMIC DNA]</scope>
    <source>
        <strain evidence="4">cv. UFG-1</strain>
    </source>
</reference>
<dbReference type="OrthoDB" id="4062651at2759"/>
<feature type="coiled-coil region" evidence="1">
    <location>
        <begin position="174"/>
        <end position="201"/>
    </location>
</feature>
<gene>
    <name evidence="3" type="ORF">CDL12_18972</name>
</gene>
<proteinExistence type="predicted"/>
<dbReference type="EMBL" id="NKXS01003812">
    <property type="protein sequence ID" value="PIN08448.1"/>
    <property type="molecule type" value="Genomic_DNA"/>
</dbReference>
<keyword evidence="4" id="KW-1185">Reference proteome</keyword>
<sequence>MVEELNLTDHDVSVIAAMIDSEIRSHISDWAPRELSNNSSFITETALESGRYEAYDDASPMTNDSIHSSPLVLERMPSGRKYWSDSPKASAGNSPLRPGPSNLMPADSVASGDSWSEENSHSPNANNPYDASPLRHVEYDSDRDDSQFGETEKRVYVTGNGPHQTDSGDITVIVEKLEHVLDEQLKELDELKHKHKLAVSDLLKELPQDIRQRVLSICNKTETLHEKGAHTTDKTADHGPSMA</sequence>
<protein>
    <submittedName>
        <fullName evidence="3">Uncharacterized protein</fullName>
    </submittedName>
</protein>
<name>A0A2G9GT71_9LAMI</name>
<keyword evidence="1" id="KW-0175">Coiled coil</keyword>
<feature type="region of interest" description="Disordered" evidence="2">
    <location>
        <begin position="79"/>
        <end position="136"/>
    </location>
</feature>
<dbReference type="AlphaFoldDB" id="A0A2G9GT71"/>
<organism evidence="3 4">
    <name type="scientific">Handroanthus impetiginosus</name>
    <dbReference type="NCBI Taxonomy" id="429701"/>
    <lineage>
        <taxon>Eukaryota</taxon>
        <taxon>Viridiplantae</taxon>
        <taxon>Streptophyta</taxon>
        <taxon>Embryophyta</taxon>
        <taxon>Tracheophyta</taxon>
        <taxon>Spermatophyta</taxon>
        <taxon>Magnoliopsida</taxon>
        <taxon>eudicotyledons</taxon>
        <taxon>Gunneridae</taxon>
        <taxon>Pentapetalae</taxon>
        <taxon>asterids</taxon>
        <taxon>lamiids</taxon>
        <taxon>Lamiales</taxon>
        <taxon>Bignoniaceae</taxon>
        <taxon>Crescentiina</taxon>
        <taxon>Tabebuia alliance</taxon>
        <taxon>Handroanthus</taxon>
    </lineage>
</organism>
<evidence type="ECO:0000256" key="2">
    <source>
        <dbReference type="SAM" id="MobiDB-lite"/>
    </source>
</evidence>
<comment type="caution">
    <text evidence="3">The sequence shown here is derived from an EMBL/GenBank/DDBJ whole genome shotgun (WGS) entry which is preliminary data.</text>
</comment>
<dbReference type="STRING" id="429701.A0A2G9GT71"/>
<evidence type="ECO:0000256" key="1">
    <source>
        <dbReference type="SAM" id="Coils"/>
    </source>
</evidence>
<evidence type="ECO:0000313" key="3">
    <source>
        <dbReference type="EMBL" id="PIN08448.1"/>
    </source>
</evidence>